<dbReference type="AlphaFoldDB" id="A0AAE0KU07"/>
<sequence>WLNEEDELQTAVECCPVECIHWVDKEQLPVLEYVMHTIARVDVGIMQAGQGMVADPFDVAARFAKKRSEKMKQRAKDSVQAEREQDRKEKNMKVARAIQRRKAEAAEMFSRWKHNPNYTVPPERAIVPVSYIPDTYSQELPEAEEEADKVNVS</sequence>
<evidence type="ECO:0000313" key="3">
    <source>
        <dbReference type="Proteomes" id="UP001190700"/>
    </source>
</evidence>
<comment type="caution">
    <text evidence="2">The sequence shown here is derived from an EMBL/GenBank/DDBJ whole genome shotgun (WGS) entry which is preliminary data.</text>
</comment>
<feature type="compositionally biased region" description="Basic and acidic residues" evidence="1">
    <location>
        <begin position="70"/>
        <end position="92"/>
    </location>
</feature>
<name>A0AAE0KU07_9CHLO</name>
<dbReference type="PANTHER" id="PTHR45295">
    <property type="entry name" value="CHAPERONE PROTEIN DNAJ C76, CHLOROPLASTIC"/>
    <property type="match status" value="1"/>
</dbReference>
<evidence type="ECO:0000313" key="2">
    <source>
        <dbReference type="EMBL" id="KAK3260495.1"/>
    </source>
</evidence>
<protein>
    <submittedName>
        <fullName evidence="2">Uncharacterized protein</fullName>
    </submittedName>
</protein>
<accession>A0AAE0KU07</accession>
<evidence type="ECO:0000256" key="1">
    <source>
        <dbReference type="SAM" id="MobiDB-lite"/>
    </source>
</evidence>
<feature type="non-terminal residue" evidence="2">
    <location>
        <position position="1"/>
    </location>
</feature>
<organism evidence="2 3">
    <name type="scientific">Cymbomonas tetramitiformis</name>
    <dbReference type="NCBI Taxonomy" id="36881"/>
    <lineage>
        <taxon>Eukaryota</taxon>
        <taxon>Viridiplantae</taxon>
        <taxon>Chlorophyta</taxon>
        <taxon>Pyramimonadophyceae</taxon>
        <taxon>Pyramimonadales</taxon>
        <taxon>Pyramimonadaceae</taxon>
        <taxon>Cymbomonas</taxon>
    </lineage>
</organism>
<feature type="region of interest" description="Disordered" evidence="1">
    <location>
        <begin position="68"/>
        <end position="93"/>
    </location>
</feature>
<reference evidence="2 3" key="1">
    <citation type="journal article" date="2015" name="Genome Biol. Evol.">
        <title>Comparative Genomics of a Bacterivorous Green Alga Reveals Evolutionary Causalities and Consequences of Phago-Mixotrophic Mode of Nutrition.</title>
        <authorList>
            <person name="Burns J.A."/>
            <person name="Paasch A."/>
            <person name="Narechania A."/>
            <person name="Kim E."/>
        </authorList>
    </citation>
    <scope>NUCLEOTIDE SEQUENCE [LARGE SCALE GENOMIC DNA]</scope>
    <source>
        <strain evidence="2 3">PLY_AMNH</strain>
    </source>
</reference>
<dbReference type="EMBL" id="LGRX02017637">
    <property type="protein sequence ID" value="KAK3260495.1"/>
    <property type="molecule type" value="Genomic_DNA"/>
</dbReference>
<keyword evidence="3" id="KW-1185">Reference proteome</keyword>
<gene>
    <name evidence="2" type="ORF">CYMTET_30549</name>
</gene>
<dbReference type="PANTHER" id="PTHR45295:SF1">
    <property type="entry name" value="CHAPERONE PROTEIN DNAJ C76, CHLOROPLASTIC"/>
    <property type="match status" value="1"/>
</dbReference>
<dbReference type="Proteomes" id="UP001190700">
    <property type="component" value="Unassembled WGS sequence"/>
</dbReference>
<proteinExistence type="predicted"/>